<protein>
    <submittedName>
        <fullName evidence="3">Zinc-ribbon domain-containing protein</fullName>
    </submittedName>
</protein>
<feature type="transmembrane region" description="Helical" evidence="2">
    <location>
        <begin position="92"/>
        <end position="114"/>
    </location>
</feature>
<feature type="compositionally biased region" description="Basic and acidic residues" evidence="1">
    <location>
        <begin position="327"/>
        <end position="337"/>
    </location>
</feature>
<proteinExistence type="predicted"/>
<keyword evidence="2" id="KW-0812">Transmembrane</keyword>
<feature type="region of interest" description="Disordered" evidence="1">
    <location>
        <begin position="39"/>
        <end position="59"/>
    </location>
</feature>
<evidence type="ECO:0000313" key="3">
    <source>
        <dbReference type="EMBL" id="SES19176.1"/>
    </source>
</evidence>
<name>A0A1H9VBP4_BUTFI</name>
<feature type="compositionally biased region" description="Acidic residues" evidence="1">
    <location>
        <begin position="338"/>
        <end position="362"/>
    </location>
</feature>
<evidence type="ECO:0000256" key="2">
    <source>
        <dbReference type="SAM" id="Phobius"/>
    </source>
</evidence>
<evidence type="ECO:0000256" key="1">
    <source>
        <dbReference type="SAM" id="MobiDB-lite"/>
    </source>
</evidence>
<feature type="compositionally biased region" description="Basic and acidic residues" evidence="1">
    <location>
        <begin position="363"/>
        <end position="373"/>
    </location>
</feature>
<dbReference type="EMBL" id="FOGJ01000022">
    <property type="protein sequence ID" value="SES19176.1"/>
    <property type="molecule type" value="Genomic_DNA"/>
</dbReference>
<dbReference type="AlphaFoldDB" id="A0A1H9VBP4"/>
<gene>
    <name evidence="3" type="ORF">SAMN04487884_12260</name>
</gene>
<organism evidence="3 4">
    <name type="scientific">Butyrivibrio fibrisolvens</name>
    <dbReference type="NCBI Taxonomy" id="831"/>
    <lineage>
        <taxon>Bacteria</taxon>
        <taxon>Bacillati</taxon>
        <taxon>Bacillota</taxon>
        <taxon>Clostridia</taxon>
        <taxon>Lachnospirales</taxon>
        <taxon>Lachnospiraceae</taxon>
        <taxon>Butyrivibrio</taxon>
    </lineage>
</organism>
<keyword evidence="2" id="KW-1133">Transmembrane helix</keyword>
<sequence>MICKECGEEIKIEARFCPFCGTVQSSMVNNENNMARTGDVEKGNAMPIDNGNGGPIDDGENARGYKKPVFKTSKTQPEDPVKVKARTIKQKLIDIVLVFLIIAIASGMIAFKVITYRNAQKLCPMAAYVKDGILYLDTDIKSEDDEPIPVSKTSEKLLEYGLEDEIAAFSKDYKTLYYMDKDTGDGSGRLKKVKIAKLSEDIDDNSDKAEKVADFVTSYQSLDNGDVLYLTNEMEACYYDGKKSSVIAEDVVQYFISSSGNYVYLFEGDKDAETFELCKASLNSKAQEVSLAENVLKIRLHEDNDAVLYEVATDNSQAGESSDESEAESKDKSKDETNEGDTGSEDFDEAESDVSDSDEETSDEKKSDEEKSGSETSEAGSSLEYKDYNELYLAFDNKDPVKIGENVSSISDYSQSAGGVFFTSETVDKISTLYYYDAKNETTRQVDNLSTVYLGDGISIYHKEDERGWYYMLSGGDEKALDLDHEYDQGLMWGSRDGRYVMVEFMAEGDVGNTIISFRSTDGSLSSQKVITEEGELGHSYGTTAYYYAFDEEEEELDLYSFRNDRTKLIARDVTEEVVIFFSDEIVVLYDNNGNLSVYTDADDKELDAHIQRVLYAGKNAVIYKDSDGSYYISYLSGRELETSLITDEADVVILPEVTDEMGMGIISEN</sequence>
<evidence type="ECO:0000313" key="4">
    <source>
        <dbReference type="Proteomes" id="UP000182584"/>
    </source>
</evidence>
<dbReference type="Proteomes" id="UP000182584">
    <property type="component" value="Unassembled WGS sequence"/>
</dbReference>
<keyword evidence="2" id="KW-0472">Membrane</keyword>
<feature type="region of interest" description="Disordered" evidence="1">
    <location>
        <begin position="313"/>
        <end position="383"/>
    </location>
</feature>
<reference evidence="3 4" key="1">
    <citation type="submission" date="2016-10" db="EMBL/GenBank/DDBJ databases">
        <authorList>
            <person name="de Groot N.N."/>
        </authorList>
    </citation>
    <scope>NUCLEOTIDE SEQUENCE [LARGE SCALE GENOMIC DNA]</scope>
    <source>
        <strain evidence="3 4">AR40</strain>
    </source>
</reference>
<accession>A0A1H9VBP4</accession>
<dbReference type="RefSeq" id="WP_074757573.1">
    <property type="nucleotide sequence ID" value="NZ_FOGJ01000022.1"/>
</dbReference>